<dbReference type="GO" id="GO:0016491">
    <property type="term" value="F:oxidoreductase activity"/>
    <property type="evidence" value="ECO:0007669"/>
    <property type="project" value="InterPro"/>
</dbReference>
<dbReference type="InterPro" id="IPR006694">
    <property type="entry name" value="Fatty_acid_hydroxylase"/>
</dbReference>
<sequence>MKAAHVSVLDDVDKDKHEACIRKRITNVLRMLVIALVLGYICFQDYADKCLQDMWSVLRENALFKWDTCEPFFVFWTFKFVFLVYDLFEALYPNSHYWLIPEARGVHKRHGRSWLQCIYHISAESYLQFAYYYAPILVFDFFYPRRKLPQSIPSVGVVVLQVAGMLATYDFCFFWCHLLMHRNRTLYRQFHQKHHLAGSKYPMNHWHTILLSFGQQWTNVTCSIFTVNSLKFATLGAYRYHPLARLIYNIVTVTWLSEEHSAYDMPWMIHNLIPLQFFGGPIHHYAHHTRGHGNYQKWFTYLDSWCGTKLPAFEETTSRPFPVETAQRKSPEVSSRSSSPSDKRPNKSERVAGA</sequence>
<evidence type="ECO:0000256" key="3">
    <source>
        <dbReference type="ARBA" id="ARBA00022989"/>
    </source>
</evidence>
<keyword evidence="2 6" id="KW-0812">Transmembrane</keyword>
<dbReference type="InterPro" id="IPR050307">
    <property type="entry name" value="Sterol_Desaturase_Related"/>
</dbReference>
<reference evidence="8" key="1">
    <citation type="submission" date="2021-01" db="EMBL/GenBank/DDBJ databases">
        <authorList>
            <person name="Corre E."/>
            <person name="Pelletier E."/>
            <person name="Niang G."/>
            <person name="Scheremetjew M."/>
            <person name="Finn R."/>
            <person name="Kale V."/>
            <person name="Holt S."/>
            <person name="Cochrane G."/>
            <person name="Meng A."/>
            <person name="Brown T."/>
            <person name="Cohen L."/>
        </authorList>
    </citation>
    <scope>NUCLEOTIDE SEQUENCE</scope>
    <source>
        <strain evidence="8">CCCM811</strain>
    </source>
</reference>
<proteinExistence type="predicted"/>
<evidence type="ECO:0000256" key="2">
    <source>
        <dbReference type="ARBA" id="ARBA00022692"/>
    </source>
</evidence>
<feature type="transmembrane region" description="Helical" evidence="6">
    <location>
        <begin position="113"/>
        <end position="134"/>
    </location>
</feature>
<keyword evidence="4 6" id="KW-0472">Membrane</keyword>
<dbReference type="AlphaFoldDB" id="A0A7S4E0H4"/>
<feature type="transmembrane region" description="Helical" evidence="6">
    <location>
        <begin position="154"/>
        <end position="180"/>
    </location>
</feature>
<dbReference type="GO" id="GO:0016020">
    <property type="term" value="C:membrane"/>
    <property type="evidence" value="ECO:0007669"/>
    <property type="project" value="UniProtKB-SubCell"/>
</dbReference>
<feature type="transmembrane region" description="Helical" evidence="6">
    <location>
        <begin position="28"/>
        <end position="47"/>
    </location>
</feature>
<accession>A0A7S4E0H4</accession>
<evidence type="ECO:0000256" key="6">
    <source>
        <dbReference type="SAM" id="Phobius"/>
    </source>
</evidence>
<evidence type="ECO:0000256" key="5">
    <source>
        <dbReference type="SAM" id="MobiDB-lite"/>
    </source>
</evidence>
<feature type="domain" description="Fatty acid hydroxylase" evidence="7">
    <location>
        <begin position="164"/>
        <end position="308"/>
    </location>
</feature>
<dbReference type="GO" id="GO:0008610">
    <property type="term" value="P:lipid biosynthetic process"/>
    <property type="evidence" value="ECO:0007669"/>
    <property type="project" value="InterPro"/>
</dbReference>
<keyword evidence="3 6" id="KW-1133">Transmembrane helix</keyword>
<evidence type="ECO:0000313" key="8">
    <source>
        <dbReference type="EMBL" id="CAE0681629.1"/>
    </source>
</evidence>
<organism evidence="8">
    <name type="scientific">Lotharella globosa</name>
    <dbReference type="NCBI Taxonomy" id="91324"/>
    <lineage>
        <taxon>Eukaryota</taxon>
        <taxon>Sar</taxon>
        <taxon>Rhizaria</taxon>
        <taxon>Cercozoa</taxon>
        <taxon>Chlorarachniophyceae</taxon>
        <taxon>Lotharella</taxon>
    </lineage>
</organism>
<gene>
    <name evidence="8" type="ORF">LGLO00237_LOCUS33416</name>
</gene>
<dbReference type="GO" id="GO:0005506">
    <property type="term" value="F:iron ion binding"/>
    <property type="evidence" value="ECO:0007669"/>
    <property type="project" value="InterPro"/>
</dbReference>
<comment type="subcellular location">
    <subcellularLocation>
        <location evidence="1">Membrane</location>
    </subcellularLocation>
</comment>
<feature type="compositionally biased region" description="Basic and acidic residues" evidence="5">
    <location>
        <begin position="341"/>
        <end position="354"/>
    </location>
</feature>
<evidence type="ECO:0000256" key="1">
    <source>
        <dbReference type="ARBA" id="ARBA00004370"/>
    </source>
</evidence>
<dbReference type="Pfam" id="PF04116">
    <property type="entry name" value="FA_hydroxylase"/>
    <property type="match status" value="1"/>
</dbReference>
<feature type="transmembrane region" description="Helical" evidence="6">
    <location>
        <begin position="73"/>
        <end position="92"/>
    </location>
</feature>
<dbReference type="PANTHER" id="PTHR11863">
    <property type="entry name" value="STEROL DESATURASE"/>
    <property type="match status" value="1"/>
</dbReference>
<protein>
    <recommendedName>
        <fullName evidence="7">Fatty acid hydroxylase domain-containing protein</fullName>
    </recommendedName>
</protein>
<evidence type="ECO:0000259" key="7">
    <source>
        <dbReference type="Pfam" id="PF04116"/>
    </source>
</evidence>
<dbReference type="EMBL" id="HBIV01048095">
    <property type="protein sequence ID" value="CAE0681629.1"/>
    <property type="molecule type" value="Transcribed_RNA"/>
</dbReference>
<feature type="region of interest" description="Disordered" evidence="5">
    <location>
        <begin position="317"/>
        <end position="354"/>
    </location>
</feature>
<evidence type="ECO:0000256" key="4">
    <source>
        <dbReference type="ARBA" id="ARBA00023136"/>
    </source>
</evidence>
<name>A0A7S4E0H4_9EUKA</name>